<evidence type="ECO:0008006" key="3">
    <source>
        <dbReference type="Google" id="ProtNLM"/>
    </source>
</evidence>
<dbReference type="Proteomes" id="UP001501169">
    <property type="component" value="Unassembled WGS sequence"/>
</dbReference>
<dbReference type="NCBIfam" id="TIGR03694">
    <property type="entry name" value="exosort_acyl"/>
    <property type="match status" value="1"/>
</dbReference>
<keyword evidence="2" id="KW-1185">Reference proteome</keyword>
<evidence type="ECO:0000313" key="2">
    <source>
        <dbReference type="Proteomes" id="UP001501169"/>
    </source>
</evidence>
<sequence>MKHLKFMQKIPVVKHLVNKAISRLASNDASAIANHFSQFLKVELANTDELKSEVFNVRHQVYCEELHFEDERNNRLEQDEFDSHSFHSLIRHVTTGRVAGTVRLITSEQTGDMLPIEVHCMHAITDPDIKPSAFPRSEICEISRLAVPETFRRRKFDQYKGAATGVINEVFFSEKELRCFPYIAICLYLSAALMALHNNKKHVFVMMEPRLARSLTFVGIVFKQLGEPVEYHGKRAAYYINPEMFRKNLSIGYVKLLESVERELYPNEKPRPIKRKFPKLGWGVRYS</sequence>
<dbReference type="InterPro" id="IPR022484">
    <property type="entry name" value="PEP-CTERM/exosrtase_acylTfrase"/>
</dbReference>
<dbReference type="RefSeq" id="WP_226768021.1">
    <property type="nucleotide sequence ID" value="NZ_BAAAEO010000006.1"/>
</dbReference>
<name>A0ABN1EE51_9GAMM</name>
<dbReference type="Gene3D" id="3.40.630.30">
    <property type="match status" value="1"/>
</dbReference>
<proteinExistence type="predicted"/>
<evidence type="ECO:0000313" key="1">
    <source>
        <dbReference type="EMBL" id="GAA0564306.1"/>
    </source>
</evidence>
<dbReference type="EMBL" id="BAAAEO010000006">
    <property type="protein sequence ID" value="GAA0564306.1"/>
    <property type="molecule type" value="Genomic_DNA"/>
</dbReference>
<dbReference type="InterPro" id="IPR016181">
    <property type="entry name" value="Acyl_CoA_acyltransferase"/>
</dbReference>
<dbReference type="SUPFAM" id="SSF55729">
    <property type="entry name" value="Acyl-CoA N-acyltransferases (Nat)"/>
    <property type="match status" value="1"/>
</dbReference>
<gene>
    <name evidence="1" type="ORF">GCM10009098_35570</name>
</gene>
<reference evidence="1 2" key="1">
    <citation type="journal article" date="2019" name="Int. J. Syst. Evol. Microbiol.">
        <title>The Global Catalogue of Microorganisms (GCM) 10K type strain sequencing project: providing services to taxonomists for standard genome sequencing and annotation.</title>
        <authorList>
            <consortium name="The Broad Institute Genomics Platform"/>
            <consortium name="The Broad Institute Genome Sequencing Center for Infectious Disease"/>
            <person name="Wu L."/>
            <person name="Ma J."/>
        </authorList>
    </citation>
    <scope>NUCLEOTIDE SEQUENCE [LARGE SCALE GENOMIC DNA]</scope>
    <source>
        <strain evidence="1 2">JCM 14331</strain>
    </source>
</reference>
<accession>A0ABN1EE51</accession>
<comment type="caution">
    <text evidence="1">The sequence shown here is derived from an EMBL/GenBank/DDBJ whole genome shotgun (WGS) entry which is preliminary data.</text>
</comment>
<protein>
    <recommendedName>
        <fullName evidence="3">PEP-CTERM/exosortase system-associated acyltransferase</fullName>
    </recommendedName>
</protein>
<dbReference type="Pfam" id="PF13444">
    <property type="entry name" value="Acetyltransf_5"/>
    <property type="match status" value="1"/>
</dbReference>
<organism evidence="1 2">
    <name type="scientific">Rheinheimera aquimaris</name>
    <dbReference type="NCBI Taxonomy" id="412437"/>
    <lineage>
        <taxon>Bacteria</taxon>
        <taxon>Pseudomonadati</taxon>
        <taxon>Pseudomonadota</taxon>
        <taxon>Gammaproteobacteria</taxon>
        <taxon>Chromatiales</taxon>
        <taxon>Chromatiaceae</taxon>
        <taxon>Rheinheimera</taxon>
    </lineage>
</organism>